<evidence type="ECO:0000313" key="2">
    <source>
        <dbReference type="Proteomes" id="UP001595767"/>
    </source>
</evidence>
<dbReference type="Proteomes" id="UP001595767">
    <property type="component" value="Unassembled WGS sequence"/>
</dbReference>
<organism evidence="1 2">
    <name type="scientific">Nocardia rhizosphaerae</name>
    <dbReference type="NCBI Taxonomy" id="1691571"/>
    <lineage>
        <taxon>Bacteria</taxon>
        <taxon>Bacillati</taxon>
        <taxon>Actinomycetota</taxon>
        <taxon>Actinomycetes</taxon>
        <taxon>Mycobacteriales</taxon>
        <taxon>Nocardiaceae</taxon>
        <taxon>Nocardia</taxon>
    </lineage>
</organism>
<dbReference type="InterPro" id="IPR037883">
    <property type="entry name" value="Knr4/Smi1-like_sf"/>
</dbReference>
<name>A0ABV8L8U1_9NOCA</name>
<evidence type="ECO:0000313" key="1">
    <source>
        <dbReference type="EMBL" id="MFC4127237.1"/>
    </source>
</evidence>
<proteinExistence type="predicted"/>
<dbReference type="SUPFAM" id="SSF160631">
    <property type="entry name" value="SMI1/KNR4-like"/>
    <property type="match status" value="1"/>
</dbReference>
<dbReference type="EMBL" id="JBHSBA010000012">
    <property type="protein sequence ID" value="MFC4127237.1"/>
    <property type="molecule type" value="Genomic_DNA"/>
</dbReference>
<protein>
    <recommendedName>
        <fullName evidence="3">SMI1/KNR4 family protein</fullName>
    </recommendedName>
</protein>
<evidence type="ECO:0008006" key="3">
    <source>
        <dbReference type="Google" id="ProtNLM"/>
    </source>
</evidence>
<reference evidence="2" key="1">
    <citation type="journal article" date="2019" name="Int. J. Syst. Evol. Microbiol.">
        <title>The Global Catalogue of Microorganisms (GCM) 10K type strain sequencing project: providing services to taxonomists for standard genome sequencing and annotation.</title>
        <authorList>
            <consortium name="The Broad Institute Genomics Platform"/>
            <consortium name="The Broad Institute Genome Sequencing Center for Infectious Disease"/>
            <person name="Wu L."/>
            <person name="Ma J."/>
        </authorList>
    </citation>
    <scope>NUCLEOTIDE SEQUENCE [LARGE SCALE GENOMIC DNA]</scope>
    <source>
        <strain evidence="2">CGMCC 4.7204</strain>
    </source>
</reference>
<dbReference type="RefSeq" id="WP_378552498.1">
    <property type="nucleotide sequence ID" value="NZ_JBHSBA010000012.1"/>
</dbReference>
<keyword evidence="2" id="KW-1185">Reference proteome</keyword>
<accession>A0ABV8L8U1</accession>
<sequence length="140" mass="15909">MGCSASEMEDVSSSAGSFRLPDQYLAFLQVMGRRAGNLFKGTDIFYPRLLEAREAAIDVASQGGESLSLENRFFFGHHQGYKVYFFEPNSSAVFAYQEGHPEVRMLAKSLLAFLQHALELRWHQRSWGHLPVGRPRLMRP</sequence>
<gene>
    <name evidence="1" type="ORF">ACFOW8_20095</name>
</gene>
<comment type="caution">
    <text evidence="1">The sequence shown here is derived from an EMBL/GenBank/DDBJ whole genome shotgun (WGS) entry which is preliminary data.</text>
</comment>